<evidence type="ECO:0000256" key="2">
    <source>
        <dbReference type="ARBA" id="ARBA00023015"/>
    </source>
</evidence>
<dbReference type="InterPro" id="IPR036390">
    <property type="entry name" value="WH_DNA-bd_sf"/>
</dbReference>
<dbReference type="STRING" id="247156.NFA_7010"/>
<evidence type="ECO:0000313" key="6">
    <source>
        <dbReference type="EMBL" id="BAD55546.1"/>
    </source>
</evidence>
<dbReference type="SUPFAM" id="SSF52540">
    <property type="entry name" value="P-loop containing nucleoside triphosphate hydrolases"/>
    <property type="match status" value="1"/>
</dbReference>
<keyword evidence="4" id="KW-0804">Transcription</keyword>
<sequence length="286" mass="32172">MPESKRHHTMPAHLRIAQAIRNDIESGRLRDGQRLPSTRALAEEWQASQLTITKAMEQLAADGYVASHDRSGRIVTTPTSVSLSLTHPVRPIRPRAVYVGGYPGSGKSEFARTLARETGWAILDKDTIARPIIEPALEDLGSTIDDRESDVYLNRIRPREYEALAAVIQDNLEVGNSAVASAPYLREFADQTWLDNVIARAESQSADVTFVWVRCTLETMLMYLRRRGAARDAWKLAHWDRYSSGLDLSFRPSVAHVVIDNDPDSPPLRKQAQALIESFRRETTER</sequence>
<dbReference type="HOGENOM" id="CLU_972648_0_0_11"/>
<evidence type="ECO:0000256" key="3">
    <source>
        <dbReference type="ARBA" id="ARBA00023125"/>
    </source>
</evidence>
<dbReference type="Gene3D" id="1.10.10.10">
    <property type="entry name" value="Winged helix-like DNA-binding domain superfamily/Winged helix DNA-binding domain"/>
    <property type="match status" value="1"/>
</dbReference>
<dbReference type="GeneID" id="61131533"/>
<dbReference type="Gene3D" id="3.40.50.300">
    <property type="entry name" value="P-loop containing nucleotide triphosphate hydrolases"/>
    <property type="match status" value="1"/>
</dbReference>
<keyword evidence="3" id="KW-0238">DNA-binding</keyword>
<dbReference type="RefSeq" id="WP_011207233.1">
    <property type="nucleotide sequence ID" value="NC_006361.1"/>
</dbReference>
<evidence type="ECO:0000256" key="4">
    <source>
        <dbReference type="ARBA" id="ARBA00023163"/>
    </source>
</evidence>
<evidence type="ECO:0000313" key="7">
    <source>
        <dbReference type="Proteomes" id="UP000006820"/>
    </source>
</evidence>
<dbReference type="PROSITE" id="PS50949">
    <property type="entry name" value="HTH_GNTR"/>
    <property type="match status" value="1"/>
</dbReference>
<dbReference type="AlphaFoldDB" id="Q5Z1Z5"/>
<gene>
    <name evidence="6" type="ordered locus">NFA_7010</name>
</gene>
<dbReference type="SUPFAM" id="SSF46785">
    <property type="entry name" value="Winged helix' DNA-binding domain"/>
    <property type="match status" value="1"/>
</dbReference>
<keyword evidence="7" id="KW-1185">Reference proteome</keyword>
<reference evidence="6 7" key="1">
    <citation type="journal article" date="2004" name="Proc. Natl. Acad. Sci. U.S.A.">
        <title>The complete genomic sequence of Nocardia farcinica IFM 10152.</title>
        <authorList>
            <person name="Ishikawa J."/>
            <person name="Yamashita A."/>
            <person name="Mikami Y."/>
            <person name="Hoshino Y."/>
            <person name="Kurita H."/>
            <person name="Hotta K."/>
            <person name="Shiba T."/>
            <person name="Hattori M."/>
        </authorList>
    </citation>
    <scope>NUCLEOTIDE SEQUENCE [LARGE SCALE GENOMIC DNA]</scope>
    <source>
        <strain evidence="6 7">IFM 10152</strain>
    </source>
</reference>
<dbReference type="GO" id="GO:0003700">
    <property type="term" value="F:DNA-binding transcription factor activity"/>
    <property type="evidence" value="ECO:0007669"/>
    <property type="project" value="InterPro"/>
</dbReference>
<dbReference type="EMBL" id="AP006618">
    <property type="protein sequence ID" value="BAD55546.1"/>
    <property type="molecule type" value="Genomic_DNA"/>
</dbReference>
<proteinExistence type="predicted"/>
<protein>
    <submittedName>
        <fullName evidence="6">Putative transcriptional regulator</fullName>
    </submittedName>
</protein>
<dbReference type="GO" id="GO:0003677">
    <property type="term" value="F:DNA binding"/>
    <property type="evidence" value="ECO:0007669"/>
    <property type="project" value="UniProtKB-KW"/>
</dbReference>
<dbReference type="PRINTS" id="PR00035">
    <property type="entry name" value="HTHGNTR"/>
</dbReference>
<keyword evidence="2" id="KW-0805">Transcription regulation</keyword>
<dbReference type="InterPro" id="IPR027417">
    <property type="entry name" value="P-loop_NTPase"/>
</dbReference>
<dbReference type="PANTHER" id="PTHR46577">
    <property type="entry name" value="HTH-TYPE TRANSCRIPTIONAL REGULATORY PROTEIN GABR"/>
    <property type="match status" value="1"/>
</dbReference>
<dbReference type="Proteomes" id="UP000006820">
    <property type="component" value="Chromosome"/>
</dbReference>
<accession>Q5Z1Z5</accession>
<dbReference type="InterPro" id="IPR000524">
    <property type="entry name" value="Tscrpt_reg_HTH_GntR"/>
</dbReference>
<feature type="domain" description="HTH gntR-type" evidence="5">
    <location>
        <begin position="10"/>
        <end position="78"/>
    </location>
</feature>
<keyword evidence="1" id="KW-0663">Pyridoxal phosphate</keyword>
<name>Q5Z1Z5_NOCFA</name>
<dbReference type="SMART" id="SM00345">
    <property type="entry name" value="HTH_GNTR"/>
    <property type="match status" value="1"/>
</dbReference>
<dbReference type="InterPro" id="IPR051446">
    <property type="entry name" value="HTH_trans_reg/aminotransferase"/>
</dbReference>
<evidence type="ECO:0000256" key="1">
    <source>
        <dbReference type="ARBA" id="ARBA00022898"/>
    </source>
</evidence>
<evidence type="ECO:0000259" key="5">
    <source>
        <dbReference type="PROSITE" id="PS50949"/>
    </source>
</evidence>
<organism evidence="6 7">
    <name type="scientific">Nocardia farcinica (strain IFM 10152)</name>
    <dbReference type="NCBI Taxonomy" id="247156"/>
    <lineage>
        <taxon>Bacteria</taxon>
        <taxon>Bacillati</taxon>
        <taxon>Actinomycetota</taxon>
        <taxon>Actinomycetes</taxon>
        <taxon>Mycobacteriales</taxon>
        <taxon>Nocardiaceae</taxon>
        <taxon>Nocardia</taxon>
    </lineage>
</organism>
<dbReference type="Pfam" id="PF13671">
    <property type="entry name" value="AAA_33"/>
    <property type="match status" value="1"/>
</dbReference>
<dbReference type="PANTHER" id="PTHR46577:SF1">
    <property type="entry name" value="HTH-TYPE TRANSCRIPTIONAL REGULATORY PROTEIN GABR"/>
    <property type="match status" value="1"/>
</dbReference>
<dbReference type="CDD" id="cd07377">
    <property type="entry name" value="WHTH_GntR"/>
    <property type="match status" value="1"/>
</dbReference>
<dbReference type="eggNOG" id="COG1167">
    <property type="taxonomic scope" value="Bacteria"/>
</dbReference>
<dbReference type="KEGG" id="nfa:NFA_7010"/>
<dbReference type="InterPro" id="IPR036388">
    <property type="entry name" value="WH-like_DNA-bd_sf"/>
</dbReference>
<dbReference type="Pfam" id="PF00392">
    <property type="entry name" value="GntR"/>
    <property type="match status" value="1"/>
</dbReference>